<feature type="domain" description="Cation efflux protein transmembrane" evidence="6">
    <location>
        <begin position="11"/>
        <end position="206"/>
    </location>
</feature>
<evidence type="ECO:0000259" key="6">
    <source>
        <dbReference type="Pfam" id="PF01545"/>
    </source>
</evidence>
<gene>
    <name evidence="7" type="ORF">PM10SUCC1_27930</name>
</gene>
<feature type="transmembrane region" description="Helical" evidence="5">
    <location>
        <begin position="112"/>
        <end position="130"/>
    </location>
</feature>
<keyword evidence="8" id="KW-1185">Reference proteome</keyword>
<organism evidence="7 8">
    <name type="scientific">Propionigenium maris DSM 9537</name>
    <dbReference type="NCBI Taxonomy" id="1123000"/>
    <lineage>
        <taxon>Bacteria</taxon>
        <taxon>Fusobacteriati</taxon>
        <taxon>Fusobacteriota</taxon>
        <taxon>Fusobacteriia</taxon>
        <taxon>Fusobacteriales</taxon>
        <taxon>Fusobacteriaceae</taxon>
        <taxon>Propionigenium</taxon>
    </lineage>
</organism>
<feature type="transmembrane region" description="Helical" evidence="5">
    <location>
        <begin position="73"/>
        <end position="92"/>
    </location>
</feature>
<dbReference type="RefSeq" id="WP_281836821.1">
    <property type="nucleotide sequence ID" value="NZ_BSDY01000015.1"/>
</dbReference>
<feature type="transmembrane region" description="Helical" evidence="5">
    <location>
        <begin position="150"/>
        <end position="169"/>
    </location>
</feature>
<dbReference type="Proteomes" id="UP001144471">
    <property type="component" value="Unassembled WGS sequence"/>
</dbReference>
<keyword evidence="3 5" id="KW-1133">Transmembrane helix</keyword>
<evidence type="ECO:0000313" key="7">
    <source>
        <dbReference type="EMBL" id="GLI57279.1"/>
    </source>
</evidence>
<evidence type="ECO:0000256" key="4">
    <source>
        <dbReference type="ARBA" id="ARBA00023136"/>
    </source>
</evidence>
<comment type="subcellular location">
    <subcellularLocation>
        <location evidence="1">Membrane</location>
        <topology evidence="1">Multi-pass membrane protein</topology>
    </subcellularLocation>
</comment>
<keyword evidence="4 5" id="KW-0472">Membrane</keyword>
<evidence type="ECO:0000256" key="3">
    <source>
        <dbReference type="ARBA" id="ARBA00022989"/>
    </source>
</evidence>
<proteinExistence type="predicted"/>
<reference evidence="7" key="1">
    <citation type="submission" date="2022-12" db="EMBL/GenBank/DDBJ databases">
        <title>Reference genome sequencing for broad-spectrum identification of bacterial and archaeal isolates by mass spectrometry.</title>
        <authorList>
            <person name="Sekiguchi Y."/>
            <person name="Tourlousse D.M."/>
        </authorList>
    </citation>
    <scope>NUCLEOTIDE SEQUENCE</scope>
    <source>
        <strain evidence="7">10succ1</strain>
    </source>
</reference>
<evidence type="ECO:0000256" key="2">
    <source>
        <dbReference type="ARBA" id="ARBA00022692"/>
    </source>
</evidence>
<sequence length="211" mass="23689">MYPNAEEVGLKISFGGGVVFAVIGLVMAVWSRSQLVLLDGSYSLLDSFFTFLILKVTTMVGEDRSKRMKLRCLKEYFLILRSGAIITFLLYLLRENIIIVLQGGKLVDTGSVGAYTFISVLGGGIFFYYLDRCSKHTDSKVLRLERKGWLIDTMLSASIAVSLIISYLIKGSDISYMRLYIEQIFVILIVLVNFPCPINVITESIKVIKRS</sequence>
<keyword evidence="2 5" id="KW-0812">Transmembrane</keyword>
<feature type="transmembrane region" description="Helical" evidence="5">
    <location>
        <begin position="42"/>
        <end position="61"/>
    </location>
</feature>
<protein>
    <recommendedName>
        <fullName evidence="6">Cation efflux protein transmembrane domain-containing protein</fullName>
    </recommendedName>
</protein>
<name>A0A9W6GLG5_9FUSO</name>
<dbReference type="Gene3D" id="1.20.1510.10">
    <property type="entry name" value="Cation efflux protein transmembrane domain"/>
    <property type="match status" value="1"/>
</dbReference>
<accession>A0A9W6GLG5</accession>
<feature type="transmembrane region" description="Helical" evidence="5">
    <location>
        <begin position="12"/>
        <end position="30"/>
    </location>
</feature>
<evidence type="ECO:0000256" key="5">
    <source>
        <dbReference type="SAM" id="Phobius"/>
    </source>
</evidence>
<dbReference type="AlphaFoldDB" id="A0A9W6GLG5"/>
<evidence type="ECO:0000313" key="8">
    <source>
        <dbReference type="Proteomes" id="UP001144471"/>
    </source>
</evidence>
<comment type="caution">
    <text evidence="7">The sequence shown here is derived from an EMBL/GenBank/DDBJ whole genome shotgun (WGS) entry which is preliminary data.</text>
</comment>
<dbReference type="Pfam" id="PF01545">
    <property type="entry name" value="Cation_efflux"/>
    <property type="match status" value="1"/>
</dbReference>
<dbReference type="GO" id="GO:0016020">
    <property type="term" value="C:membrane"/>
    <property type="evidence" value="ECO:0007669"/>
    <property type="project" value="UniProtKB-SubCell"/>
</dbReference>
<evidence type="ECO:0000256" key="1">
    <source>
        <dbReference type="ARBA" id="ARBA00004141"/>
    </source>
</evidence>
<dbReference type="SUPFAM" id="SSF161111">
    <property type="entry name" value="Cation efflux protein transmembrane domain-like"/>
    <property type="match status" value="1"/>
</dbReference>
<dbReference type="EMBL" id="BSDY01000015">
    <property type="protein sequence ID" value="GLI57279.1"/>
    <property type="molecule type" value="Genomic_DNA"/>
</dbReference>
<dbReference type="InterPro" id="IPR027469">
    <property type="entry name" value="Cation_efflux_TMD_sf"/>
</dbReference>
<feature type="transmembrane region" description="Helical" evidence="5">
    <location>
        <begin position="181"/>
        <end position="201"/>
    </location>
</feature>
<dbReference type="InterPro" id="IPR058533">
    <property type="entry name" value="Cation_efflux_TM"/>
</dbReference>
<dbReference type="GO" id="GO:0008324">
    <property type="term" value="F:monoatomic cation transmembrane transporter activity"/>
    <property type="evidence" value="ECO:0007669"/>
    <property type="project" value="InterPro"/>
</dbReference>